<comment type="caution">
    <text evidence="2">The sequence shown here is derived from an EMBL/GenBank/DDBJ whole genome shotgun (WGS) entry which is preliminary data.</text>
</comment>
<dbReference type="EMBL" id="AGRJ01000066">
    <property type="protein sequence ID" value="EHO53206.1"/>
    <property type="molecule type" value="Genomic_DNA"/>
</dbReference>
<evidence type="ECO:0000256" key="1">
    <source>
        <dbReference type="SAM" id="Phobius"/>
    </source>
</evidence>
<sequence length="101" mass="11651">MRIKENVMIKIMRYFFGIRGVLDERNIKKVNQLALNAFVYLRLYVLLTSLVIPFLPDRLLNRSMFIMFAFANLVIGYGGVSLYVMHKISRLKSSLSRSGGC</sequence>
<organism evidence="2 3">
    <name type="scientific">Lentilactobacillus kisonensis F0435</name>
    <dbReference type="NCBI Taxonomy" id="797516"/>
    <lineage>
        <taxon>Bacteria</taxon>
        <taxon>Bacillati</taxon>
        <taxon>Bacillota</taxon>
        <taxon>Bacilli</taxon>
        <taxon>Lactobacillales</taxon>
        <taxon>Lactobacillaceae</taxon>
        <taxon>Lentilactobacillus</taxon>
    </lineage>
</organism>
<dbReference type="AlphaFoldDB" id="H1LDG7"/>
<dbReference type="HOGENOM" id="CLU_2287918_0_0_9"/>
<keyword evidence="1" id="KW-1133">Transmembrane helix</keyword>
<feature type="transmembrane region" description="Helical" evidence="1">
    <location>
        <begin position="33"/>
        <end position="52"/>
    </location>
</feature>
<dbReference type="Proteomes" id="UP000005025">
    <property type="component" value="Unassembled WGS sequence"/>
</dbReference>
<protein>
    <submittedName>
        <fullName evidence="2">Uncharacterized protein</fullName>
    </submittedName>
</protein>
<reference evidence="2 3" key="1">
    <citation type="submission" date="2011-09" db="EMBL/GenBank/DDBJ databases">
        <authorList>
            <person name="Weinstock G."/>
            <person name="Sodergren E."/>
            <person name="Clifton S."/>
            <person name="Fulton L."/>
            <person name="Fulton B."/>
            <person name="Courtney L."/>
            <person name="Fronick C."/>
            <person name="Harrison M."/>
            <person name="Strong C."/>
            <person name="Farmer C."/>
            <person name="Delahaunty K."/>
            <person name="Markovic C."/>
            <person name="Hall O."/>
            <person name="Minx P."/>
            <person name="Tomlinson C."/>
            <person name="Mitreva M."/>
            <person name="Hou S."/>
            <person name="Chen J."/>
            <person name="Wollam A."/>
            <person name="Pepin K.H."/>
            <person name="Johnson M."/>
            <person name="Bhonagiri V."/>
            <person name="Zhang X."/>
            <person name="Suruliraj S."/>
            <person name="Warren W."/>
            <person name="Chinwalla A."/>
            <person name="Mardis E.R."/>
            <person name="Wilson R.K."/>
        </authorList>
    </citation>
    <scope>NUCLEOTIDE SEQUENCE [LARGE SCALE GENOMIC DNA]</scope>
    <source>
        <strain evidence="2 3">F0435</strain>
    </source>
</reference>
<dbReference type="RefSeq" id="WP_008855823.1">
    <property type="nucleotide sequence ID" value="NZ_JH591007.1"/>
</dbReference>
<proteinExistence type="predicted"/>
<evidence type="ECO:0000313" key="3">
    <source>
        <dbReference type="Proteomes" id="UP000005025"/>
    </source>
</evidence>
<dbReference type="Pfam" id="PF11683">
    <property type="entry name" value="DUF3278"/>
    <property type="match status" value="1"/>
</dbReference>
<dbReference type="InterPro" id="IPR021697">
    <property type="entry name" value="DUF3278"/>
</dbReference>
<keyword evidence="1" id="KW-0812">Transmembrane</keyword>
<evidence type="ECO:0000313" key="2">
    <source>
        <dbReference type="EMBL" id="EHO53206.1"/>
    </source>
</evidence>
<dbReference type="OrthoDB" id="2322017at2"/>
<gene>
    <name evidence="2" type="ORF">HMPREF9104_00635</name>
</gene>
<feature type="transmembrane region" description="Helical" evidence="1">
    <location>
        <begin position="64"/>
        <end position="85"/>
    </location>
</feature>
<keyword evidence="1" id="KW-0472">Membrane</keyword>
<dbReference type="STRING" id="797516.HMPREF9104_00635"/>
<dbReference type="PATRIC" id="fig|797516.3.peg.574"/>
<name>H1LDG7_9LACO</name>
<accession>H1LDG7</accession>